<dbReference type="InParanoid" id="A0A369K1D9"/>
<evidence type="ECO:0000256" key="5">
    <source>
        <dbReference type="ARBA" id="ARBA00022840"/>
    </source>
</evidence>
<evidence type="ECO:0000256" key="1">
    <source>
        <dbReference type="ARBA" id="ARBA00022527"/>
    </source>
</evidence>
<keyword evidence="2" id="KW-0808">Transferase</keyword>
<dbReference type="OrthoDB" id="2744370at2759"/>
<dbReference type="InterPro" id="IPR004166">
    <property type="entry name" value="a-kinase_dom"/>
</dbReference>
<dbReference type="GO" id="GO:0031037">
    <property type="term" value="P:myosin II filament disassembly"/>
    <property type="evidence" value="ECO:0007669"/>
    <property type="project" value="TreeGrafter"/>
</dbReference>
<gene>
    <name evidence="7" type="ORF">Hypma_005670</name>
</gene>
<dbReference type="PROSITE" id="PS51158">
    <property type="entry name" value="ALPHA_KINASE"/>
    <property type="match status" value="1"/>
</dbReference>
<dbReference type="GO" id="GO:0004674">
    <property type="term" value="F:protein serine/threonine kinase activity"/>
    <property type="evidence" value="ECO:0007669"/>
    <property type="project" value="UniProtKB-KW"/>
</dbReference>
<dbReference type="Gene3D" id="3.20.200.10">
    <property type="entry name" value="MHCK/EF2 kinase"/>
    <property type="match status" value="1"/>
</dbReference>
<reference evidence="7" key="1">
    <citation type="submission" date="2018-04" db="EMBL/GenBank/DDBJ databases">
        <title>Whole genome sequencing of Hypsizygus marmoreus.</title>
        <authorList>
            <person name="Choi I.-G."/>
            <person name="Min B."/>
            <person name="Kim J.-G."/>
            <person name="Kim S."/>
            <person name="Oh Y.-L."/>
            <person name="Kong W.-S."/>
            <person name="Park H."/>
            <person name="Jeong J."/>
            <person name="Song E.-S."/>
        </authorList>
    </citation>
    <scope>NUCLEOTIDE SEQUENCE [LARGE SCALE GENOMIC DNA]</scope>
    <source>
        <strain evidence="7">51987-8</strain>
    </source>
</reference>
<dbReference type="PANTHER" id="PTHR45992:SF2">
    <property type="entry name" value="EUKARYOTIC ELONGATION FACTOR 2 KINASE"/>
    <property type="match status" value="1"/>
</dbReference>
<comment type="caution">
    <text evidence="7">The sequence shown here is derived from an EMBL/GenBank/DDBJ whole genome shotgun (WGS) entry which is preliminary data.</text>
</comment>
<sequence>MPTHTCISFSFDPCTTGLFPLTKHIVRAQLVANWERDRQALASQECIKGEPTFINWCNIFISRMTLCKTDTETEGCGLEFPEKTLEGLCRRCTALDALSPESDAYQATSQISQCLSCGVLWKHMPFKNLCGTCHRKPAESEAAGLVGDGVSAVNAHRSEAFAQRLKRPPTINQLAKVSAQPTLPLTTAGLDTFRNVGYNDADCIKVCVEARTNGKIDARLGTTSRAYPPNMLVDANTSTEVLENILTTLNPTWEKANSRSLQLSDIDLRMHGNQTIIPGSQNSTLQDFYEVHKRSASSEIYFGKLPKMAACLKGKVLAIELWIDTSAYEERTGQTAISSAAKGKRKATGHRTTVDVTAKRPRVSLNLETTFKRRSALSVEDGNTISLKLAHVNVDPEECDPTISWDASETKSAIIASSIFKSGKMKNCYKVVMDDKEYVAKCFFEIGNGIDKVTPAENAKHLMEEVERCEYGRWFLHNFRTSAAEMGVEVADNIEFTQCFLAEELLPAGTSPSVASGLDEFDDPVNKIIWFLEPLRHTAVVRWSGTLQHPDHKGKLAQTLAAFVHYAYSYSEGTLVFADLQGSKGTLSNGKSGMVLFDVMTHSPNGMTGVGDHGPEGVKCWREQHVCREICEGLKLESGEDDGEDNEE</sequence>
<keyword evidence="4" id="KW-0418">Kinase</keyword>
<protein>
    <recommendedName>
        <fullName evidence="6">Alpha-type protein kinase domain-containing protein</fullName>
    </recommendedName>
</protein>
<dbReference type="Pfam" id="PF02816">
    <property type="entry name" value="Alpha_kinase"/>
    <property type="match status" value="1"/>
</dbReference>
<dbReference type="CDD" id="cd04515">
    <property type="entry name" value="Alpha_kinase"/>
    <property type="match status" value="1"/>
</dbReference>
<keyword evidence="8" id="KW-1185">Reference proteome</keyword>
<evidence type="ECO:0000313" key="7">
    <source>
        <dbReference type="EMBL" id="RDB26567.1"/>
    </source>
</evidence>
<dbReference type="InterPro" id="IPR051852">
    <property type="entry name" value="Alpha-type_PK"/>
</dbReference>
<dbReference type="SMART" id="SM00811">
    <property type="entry name" value="Alpha_kinase"/>
    <property type="match status" value="1"/>
</dbReference>
<keyword evidence="1" id="KW-0723">Serine/threonine-protein kinase</keyword>
<accession>A0A369K1D9</accession>
<name>A0A369K1D9_HYPMA</name>
<dbReference type="PANTHER" id="PTHR45992">
    <property type="entry name" value="EUKARYOTIC ELONGATION FACTOR 2 KINASE-RELATED"/>
    <property type="match status" value="1"/>
</dbReference>
<dbReference type="GO" id="GO:1903013">
    <property type="term" value="P:response to differentiation-inducing factor 1"/>
    <property type="evidence" value="ECO:0007669"/>
    <property type="project" value="TreeGrafter"/>
</dbReference>
<dbReference type="GO" id="GO:0005524">
    <property type="term" value="F:ATP binding"/>
    <property type="evidence" value="ECO:0007669"/>
    <property type="project" value="UniProtKB-KW"/>
</dbReference>
<dbReference type="AlphaFoldDB" id="A0A369K1D9"/>
<organism evidence="7 8">
    <name type="scientific">Hypsizygus marmoreus</name>
    <name type="common">White beech mushroom</name>
    <name type="synonym">Agaricus marmoreus</name>
    <dbReference type="NCBI Taxonomy" id="39966"/>
    <lineage>
        <taxon>Eukaryota</taxon>
        <taxon>Fungi</taxon>
        <taxon>Dikarya</taxon>
        <taxon>Basidiomycota</taxon>
        <taxon>Agaricomycotina</taxon>
        <taxon>Agaricomycetes</taxon>
        <taxon>Agaricomycetidae</taxon>
        <taxon>Agaricales</taxon>
        <taxon>Tricholomatineae</taxon>
        <taxon>Lyophyllaceae</taxon>
        <taxon>Hypsizygus</taxon>
    </lineage>
</organism>
<dbReference type="InterPro" id="IPR011009">
    <property type="entry name" value="Kinase-like_dom_sf"/>
</dbReference>
<keyword evidence="3" id="KW-0547">Nucleotide-binding</keyword>
<dbReference type="SUPFAM" id="SSF56112">
    <property type="entry name" value="Protein kinase-like (PK-like)"/>
    <property type="match status" value="1"/>
</dbReference>
<evidence type="ECO:0000313" key="8">
    <source>
        <dbReference type="Proteomes" id="UP000076154"/>
    </source>
</evidence>
<evidence type="ECO:0000256" key="3">
    <source>
        <dbReference type="ARBA" id="ARBA00022741"/>
    </source>
</evidence>
<proteinExistence type="predicted"/>
<feature type="domain" description="Alpha-type protein kinase" evidence="6">
    <location>
        <begin position="397"/>
        <end position="639"/>
    </location>
</feature>
<evidence type="ECO:0000256" key="2">
    <source>
        <dbReference type="ARBA" id="ARBA00022679"/>
    </source>
</evidence>
<dbReference type="EMBL" id="LUEZ02000029">
    <property type="protein sequence ID" value="RDB26567.1"/>
    <property type="molecule type" value="Genomic_DNA"/>
</dbReference>
<keyword evidence="5" id="KW-0067">ATP-binding</keyword>
<dbReference type="STRING" id="39966.A0A369K1D9"/>
<dbReference type="Proteomes" id="UP000076154">
    <property type="component" value="Unassembled WGS sequence"/>
</dbReference>
<evidence type="ECO:0000256" key="4">
    <source>
        <dbReference type="ARBA" id="ARBA00022777"/>
    </source>
</evidence>
<evidence type="ECO:0000259" key="6">
    <source>
        <dbReference type="PROSITE" id="PS51158"/>
    </source>
</evidence>